<evidence type="ECO:0000313" key="1">
    <source>
        <dbReference type="EMBL" id="MFD1549616.1"/>
    </source>
</evidence>
<dbReference type="Gene3D" id="2.60.120.200">
    <property type="match status" value="1"/>
</dbReference>
<name>A0ABW4H481_9LACO</name>
<dbReference type="SUPFAM" id="SSF49899">
    <property type="entry name" value="Concanavalin A-like lectins/glucanases"/>
    <property type="match status" value="1"/>
</dbReference>
<gene>
    <name evidence="1" type="ORF">ACFQ5T_07875</name>
</gene>
<dbReference type="Proteomes" id="UP001597195">
    <property type="component" value="Unassembled WGS sequence"/>
</dbReference>
<proteinExistence type="predicted"/>
<keyword evidence="2" id="KW-1185">Reference proteome</keyword>
<evidence type="ECO:0000313" key="2">
    <source>
        <dbReference type="Proteomes" id="UP001597195"/>
    </source>
</evidence>
<accession>A0ABW4H481</accession>
<reference evidence="2" key="1">
    <citation type="journal article" date="2019" name="Int. J. Syst. Evol. Microbiol.">
        <title>The Global Catalogue of Microorganisms (GCM) 10K type strain sequencing project: providing services to taxonomists for standard genome sequencing and annotation.</title>
        <authorList>
            <consortium name="The Broad Institute Genomics Platform"/>
            <consortium name="The Broad Institute Genome Sequencing Center for Infectious Disease"/>
            <person name="Wu L."/>
            <person name="Ma J."/>
        </authorList>
    </citation>
    <scope>NUCLEOTIDE SEQUENCE [LARGE SCALE GENOMIC DNA]</scope>
    <source>
        <strain evidence="2">CCM 8906</strain>
    </source>
</reference>
<dbReference type="InterPro" id="IPR013320">
    <property type="entry name" value="ConA-like_dom_sf"/>
</dbReference>
<comment type="caution">
    <text evidence="1">The sequence shown here is derived from an EMBL/GenBank/DDBJ whole genome shotgun (WGS) entry which is preliminary data.</text>
</comment>
<evidence type="ECO:0008006" key="3">
    <source>
        <dbReference type="Google" id="ProtNLM"/>
    </source>
</evidence>
<protein>
    <recommendedName>
        <fullName evidence="3">Legume lectin domain-containing protein</fullName>
    </recommendedName>
</protein>
<dbReference type="EMBL" id="JBHTOM010000010">
    <property type="protein sequence ID" value="MFD1549616.1"/>
    <property type="molecule type" value="Genomic_DNA"/>
</dbReference>
<organism evidence="1 2">
    <name type="scientific">Levilactobacillus fuyuanensis</name>
    <dbReference type="NCBI Taxonomy" id="2486022"/>
    <lineage>
        <taxon>Bacteria</taxon>
        <taxon>Bacillati</taxon>
        <taxon>Bacillota</taxon>
        <taxon>Bacilli</taxon>
        <taxon>Lactobacillales</taxon>
        <taxon>Lactobacillaceae</taxon>
        <taxon>Levilactobacillus</taxon>
    </lineage>
</organism>
<sequence length="751" mass="82038">MTSAKILKGVRNMIVKGLILWLVGLALGGVLLSRNISAQANADLTYALEHTPQGIPLQQYFKIGTSLNNHARIVDSNTQATVNTQSVELTNSTSQVGSIWSTDNNTFDLDNEQVASMWLYFGDGGSDSTDDESSKNNTAGDGMAFVLQNDSRGTAATTNMHKIYGETLGVWGYDDENNQKESPTSVAQSAIQNSWALEFDTHMNLRSQYDSLIGPGNSYDIDASAGKLKFPHIASNYPGNVNSYHVEKVYHTADGKPGWWPGNDWRSYVSLNHNGLIMGQNFNFLSNKNWHHLTLKYEPQRNGDSKIGDMTYTFNDKDPETGAPLAGRSQNVPIDKSKITDKDHPHTARWGFTGATGSSYENNLVVFEQIPDLVDVSADAQLTSLTQNKKIQENDTVKEHDSVQLDYMIKYLGGKSEWHDVVANLELPKHIKYLGGKITYSGQDNATETITFKDFSAATLIRKLSHIFNRNRSHVKISLNGEVAEGAGKVSAATSSFKGTEAVAEATVPSFRVAPLKFLELRLTNESTQDVDEGQFVKIAGNVAVQDENLKNPDLRLHVKSNGQEVYNQPLSGSDAFGAINQKLQSSLFTENKNDVTVWVTDNQGHTSDPIALTVYLGRLALKSVTGNLNFSGQLNGRTQLLKSQEPFSVNVEDTRKASGSGWHLEATATALDKDDAAGQPLAGQLLYKANGLTTVLSDSAQNVISHTNSERVIPNKLTTDPDQGFYLQVDGGAVGGTYTGRITWTLSNTP</sequence>